<keyword evidence="2" id="KW-1185">Reference proteome</keyword>
<protein>
    <submittedName>
        <fullName evidence="1">Uncharacterized protein</fullName>
    </submittedName>
</protein>
<accession>A0ACD5WWZ8</accession>
<sequence length="370" mass="41209">MGSVEVEQTKAHPLVDCAQPPARTWQRTFEDEGKKIAMFSFTMKDIVTILPLILKMLRLHVKATAKGQVSVYDPFKKWMDNCYRGVPLGGLGAGSIGRSYRGYFQHFQIFPRIYEQKPVLANQFSAFVSRPGGKRNSTVLSAPNDDVLKGIDKAGIGSWDWNLKEKNCTYHGLFPRSWTIYDGEPDPEIRITCRQISPFIPHNYKESSFPVAVFTFTVENSGSTPADVTLLFTWANSVGGTSELTGNHTNARMTARDGVNGVLLRHRTADGHPPVTFGIASRETGGVRVTCCPSFAMGPSSSGRGEQLTAKEMWAEVKNPAPSATPPPARRRERLRGPDRPSGRRSRRRRRCPRGARGRCRSRCRGRALR</sequence>
<name>A0ACD5WWZ8_AVESA</name>
<reference evidence="1" key="1">
    <citation type="submission" date="2021-05" db="EMBL/GenBank/DDBJ databases">
        <authorList>
            <person name="Scholz U."/>
            <person name="Mascher M."/>
            <person name="Fiebig A."/>
        </authorList>
    </citation>
    <scope>NUCLEOTIDE SEQUENCE [LARGE SCALE GENOMIC DNA]</scope>
</reference>
<dbReference type="EnsemblPlants" id="AVESA.00010b.r2.4CG1291020.1">
    <property type="protein sequence ID" value="AVESA.00010b.r2.4CG1291020.1.CDS"/>
    <property type="gene ID" value="AVESA.00010b.r2.4CG1291020"/>
</dbReference>
<reference evidence="1" key="2">
    <citation type="submission" date="2025-09" db="UniProtKB">
        <authorList>
            <consortium name="EnsemblPlants"/>
        </authorList>
    </citation>
    <scope>IDENTIFICATION</scope>
</reference>
<organism evidence="1 2">
    <name type="scientific">Avena sativa</name>
    <name type="common">Oat</name>
    <dbReference type="NCBI Taxonomy" id="4498"/>
    <lineage>
        <taxon>Eukaryota</taxon>
        <taxon>Viridiplantae</taxon>
        <taxon>Streptophyta</taxon>
        <taxon>Embryophyta</taxon>
        <taxon>Tracheophyta</taxon>
        <taxon>Spermatophyta</taxon>
        <taxon>Magnoliopsida</taxon>
        <taxon>Liliopsida</taxon>
        <taxon>Poales</taxon>
        <taxon>Poaceae</taxon>
        <taxon>BOP clade</taxon>
        <taxon>Pooideae</taxon>
        <taxon>Poodae</taxon>
        <taxon>Poeae</taxon>
        <taxon>Poeae Chloroplast Group 1 (Aveneae type)</taxon>
        <taxon>Aveninae</taxon>
        <taxon>Avena</taxon>
    </lineage>
</organism>
<proteinExistence type="predicted"/>
<dbReference type="Proteomes" id="UP001732700">
    <property type="component" value="Chromosome 4C"/>
</dbReference>
<evidence type="ECO:0000313" key="1">
    <source>
        <dbReference type="EnsemblPlants" id="AVESA.00010b.r2.4CG1291020.1.CDS"/>
    </source>
</evidence>
<evidence type="ECO:0000313" key="2">
    <source>
        <dbReference type="Proteomes" id="UP001732700"/>
    </source>
</evidence>